<evidence type="ECO:0000313" key="4">
    <source>
        <dbReference type="EMBL" id="KAF2492474.1"/>
    </source>
</evidence>
<feature type="compositionally biased region" description="Low complexity" evidence="2">
    <location>
        <begin position="1"/>
        <end position="16"/>
    </location>
</feature>
<feature type="region of interest" description="Disordered" evidence="2">
    <location>
        <begin position="706"/>
        <end position="779"/>
    </location>
</feature>
<feature type="region of interest" description="Disordered" evidence="2">
    <location>
        <begin position="1"/>
        <end position="37"/>
    </location>
</feature>
<gene>
    <name evidence="4" type="ORF">BU16DRAFT_620836</name>
</gene>
<dbReference type="SUPFAM" id="SSF48403">
    <property type="entry name" value="Ankyrin repeat"/>
    <property type="match status" value="1"/>
</dbReference>
<keyword evidence="5" id="KW-1185">Reference proteome</keyword>
<dbReference type="AlphaFoldDB" id="A0A6A6QK79"/>
<feature type="transmembrane region" description="Helical" evidence="3">
    <location>
        <begin position="675"/>
        <end position="696"/>
    </location>
</feature>
<keyword evidence="1" id="KW-0040">ANK repeat</keyword>
<protein>
    <submittedName>
        <fullName evidence="4">Uncharacterized protein</fullName>
    </submittedName>
</protein>
<dbReference type="Proteomes" id="UP000799750">
    <property type="component" value="Unassembled WGS sequence"/>
</dbReference>
<evidence type="ECO:0000256" key="3">
    <source>
        <dbReference type="SAM" id="Phobius"/>
    </source>
</evidence>
<name>A0A6A6QK79_9PEZI</name>
<dbReference type="Pfam" id="PF00023">
    <property type="entry name" value="Ank"/>
    <property type="match status" value="1"/>
</dbReference>
<dbReference type="InterPro" id="IPR036770">
    <property type="entry name" value="Ankyrin_rpt-contain_sf"/>
</dbReference>
<dbReference type="OrthoDB" id="341259at2759"/>
<feature type="compositionally biased region" description="Polar residues" evidence="2">
    <location>
        <begin position="726"/>
        <end position="742"/>
    </location>
</feature>
<feature type="transmembrane region" description="Helical" evidence="3">
    <location>
        <begin position="611"/>
        <end position="638"/>
    </location>
</feature>
<sequence>MFTSSPPASVPPSTAVGGSTASPQGASLGTNLPQDKINNLDDRMGSLAHNQVILDGLEAGQPFAVDIADFMMRQQSLNNRRLQYDQLKAVLDKTGKLSEVNKKGTQKLTPLHVAAQSMRFDCAELLLVHGANPHALSGDAEVAFQRYRSKRNDPERHMYEVLEFDTLIKNFPDESITVFTLAPVAPGDGYRCWDSFSMPISAMRKGSSTVESERFWLTLNNNDDRESLTWIHVPSTNGVILAKLSRDIEAMRPPYTPFPADFCRVPLNPSDPPGDPLLWYRQPVYRQPVYTLEVGVGNREEKSTTIVFPCLVLSSAKYHGNMRIKRKGASDLFKHEFADKIIHMARTLDEAYYPGLGPDALKKRNEDQVVSRDFDGSVRPGSTEHLPILLVPQLWLWSMENFVVSAFASGEQTAANEYFQNSFYDYTDYEDGRVMESFRNSFHTPGQFTSSPNLRMCLIMASRIKAFGTEYENGNERFPPTLNIFETAVVSVLSDVDDYMRNEVVDVQREGEFIHIISDIRDELVMIQDVLNQQEDVMNSCLGSGRSGDPEWREVDDARDMILAYRKRTEKIDGDAARVQQVIQDKLNLKRTAASMDQALASIKEARESKLLSLVVIGFTIITLIFTPLSFLVGLFALDIDTFGGLKYTPNGSKLSTGNSSSNSSSDVFSVGVEFLTIIITGGLTWGAMVLLLWALKKWQWTSDTKLTSEGGEKDDKSKGVGANMGPNQSAATGATVGSQTSRNDEKQGGLPKTGLSIRRRLLGENKKKNASGKGPGNV</sequence>
<proteinExistence type="predicted"/>
<dbReference type="EMBL" id="MU004194">
    <property type="protein sequence ID" value="KAF2492474.1"/>
    <property type="molecule type" value="Genomic_DNA"/>
</dbReference>
<dbReference type="PROSITE" id="PS50088">
    <property type="entry name" value="ANK_REPEAT"/>
    <property type="match status" value="1"/>
</dbReference>
<feature type="repeat" description="ANK" evidence="1">
    <location>
        <begin position="106"/>
        <end position="138"/>
    </location>
</feature>
<organism evidence="4 5">
    <name type="scientific">Lophium mytilinum</name>
    <dbReference type="NCBI Taxonomy" id="390894"/>
    <lineage>
        <taxon>Eukaryota</taxon>
        <taxon>Fungi</taxon>
        <taxon>Dikarya</taxon>
        <taxon>Ascomycota</taxon>
        <taxon>Pezizomycotina</taxon>
        <taxon>Dothideomycetes</taxon>
        <taxon>Pleosporomycetidae</taxon>
        <taxon>Mytilinidiales</taxon>
        <taxon>Mytilinidiaceae</taxon>
        <taxon>Lophium</taxon>
    </lineage>
</organism>
<keyword evidence="3" id="KW-0472">Membrane</keyword>
<keyword evidence="3" id="KW-1133">Transmembrane helix</keyword>
<feature type="compositionally biased region" description="Polar residues" evidence="2">
    <location>
        <begin position="17"/>
        <end position="37"/>
    </location>
</feature>
<reference evidence="4" key="1">
    <citation type="journal article" date="2020" name="Stud. Mycol.">
        <title>101 Dothideomycetes genomes: a test case for predicting lifestyles and emergence of pathogens.</title>
        <authorList>
            <person name="Haridas S."/>
            <person name="Albert R."/>
            <person name="Binder M."/>
            <person name="Bloem J."/>
            <person name="Labutti K."/>
            <person name="Salamov A."/>
            <person name="Andreopoulos B."/>
            <person name="Baker S."/>
            <person name="Barry K."/>
            <person name="Bills G."/>
            <person name="Bluhm B."/>
            <person name="Cannon C."/>
            <person name="Castanera R."/>
            <person name="Culley D."/>
            <person name="Daum C."/>
            <person name="Ezra D."/>
            <person name="Gonzalez J."/>
            <person name="Henrissat B."/>
            <person name="Kuo A."/>
            <person name="Liang C."/>
            <person name="Lipzen A."/>
            <person name="Lutzoni F."/>
            <person name="Magnuson J."/>
            <person name="Mondo S."/>
            <person name="Nolan M."/>
            <person name="Ohm R."/>
            <person name="Pangilinan J."/>
            <person name="Park H.-J."/>
            <person name="Ramirez L."/>
            <person name="Alfaro M."/>
            <person name="Sun H."/>
            <person name="Tritt A."/>
            <person name="Yoshinaga Y."/>
            <person name="Zwiers L.-H."/>
            <person name="Turgeon B."/>
            <person name="Goodwin S."/>
            <person name="Spatafora J."/>
            <person name="Crous P."/>
            <person name="Grigoriev I."/>
        </authorList>
    </citation>
    <scope>NUCLEOTIDE SEQUENCE</scope>
    <source>
        <strain evidence="4">CBS 269.34</strain>
    </source>
</reference>
<dbReference type="Gene3D" id="1.25.40.20">
    <property type="entry name" value="Ankyrin repeat-containing domain"/>
    <property type="match status" value="1"/>
</dbReference>
<evidence type="ECO:0000256" key="2">
    <source>
        <dbReference type="SAM" id="MobiDB-lite"/>
    </source>
</evidence>
<keyword evidence="3" id="KW-0812">Transmembrane</keyword>
<dbReference type="SMART" id="SM00248">
    <property type="entry name" value="ANK"/>
    <property type="match status" value="1"/>
</dbReference>
<dbReference type="InterPro" id="IPR002110">
    <property type="entry name" value="Ankyrin_rpt"/>
</dbReference>
<dbReference type="PROSITE" id="PS50297">
    <property type="entry name" value="ANK_REP_REGION"/>
    <property type="match status" value="1"/>
</dbReference>
<evidence type="ECO:0000256" key="1">
    <source>
        <dbReference type="PROSITE-ProRule" id="PRU00023"/>
    </source>
</evidence>
<accession>A0A6A6QK79</accession>
<evidence type="ECO:0000313" key="5">
    <source>
        <dbReference type="Proteomes" id="UP000799750"/>
    </source>
</evidence>